<evidence type="ECO:0000259" key="7">
    <source>
        <dbReference type="Pfam" id="PF03772"/>
    </source>
</evidence>
<sequence length="462" mass="51040">MTPSRWLFITTFSICAGISLVYPGVSMWLKFFWTGLAVLLIYFWQAGIKGLLFILILLSLSIFKTQTFLDCKPLLASNYLIAGKVDNILDENFNRQNFIIKTQSQNILVSIANQTIKIGDRLEIFCKQIAVPKLSASKIRQYRISGECLQPEIKKIITGKINLKKFFYQAGQAFSGSLQKLLPLREASLAAGMTTGDTSNFSKIDLDNFRKVGLSHIIAVSGSNLSIILVFVTFIFQKYFSKTLRIFLISALIFAFVILTGGEASILRAAIMAILVLIIQRLGRLASGINLLFAAGIILLIFNPSLLYDSKGFQLSFGATFGLIAFSQILENQLNFLPKILKSVLAATLGATFGTLAISLINFQQISIIGPLVNVVVVPLVPWIMGLAIFVGLVNFIFAPLAQFIGLSTWALLRFVELASDFAARLPGANLILPSWLAILLSLFCLVILSLIFKKHVKIFFD</sequence>
<proteinExistence type="predicted"/>
<feature type="transmembrane region" description="Helical" evidence="6">
    <location>
        <begin position="7"/>
        <end position="25"/>
    </location>
</feature>
<keyword evidence="2" id="KW-1003">Cell membrane</keyword>
<dbReference type="AlphaFoldDB" id="A0A2H0YS59"/>
<feature type="transmembrane region" description="Helical" evidence="6">
    <location>
        <begin position="291"/>
        <end position="307"/>
    </location>
</feature>
<feature type="transmembrane region" description="Helical" evidence="6">
    <location>
        <begin position="393"/>
        <end position="413"/>
    </location>
</feature>
<feature type="transmembrane region" description="Helical" evidence="6">
    <location>
        <begin position="433"/>
        <end position="453"/>
    </location>
</feature>
<name>A0A2H0YS59_9BACT</name>
<dbReference type="PANTHER" id="PTHR30619:SF7">
    <property type="entry name" value="BETA-LACTAMASE DOMAIN PROTEIN"/>
    <property type="match status" value="1"/>
</dbReference>
<dbReference type="Pfam" id="PF03772">
    <property type="entry name" value="Competence"/>
    <property type="match status" value="1"/>
</dbReference>
<dbReference type="Proteomes" id="UP000236845">
    <property type="component" value="Unassembled WGS sequence"/>
</dbReference>
<evidence type="ECO:0000256" key="4">
    <source>
        <dbReference type="ARBA" id="ARBA00022989"/>
    </source>
</evidence>
<dbReference type="InterPro" id="IPR052159">
    <property type="entry name" value="Competence_DNA_uptake"/>
</dbReference>
<dbReference type="PANTHER" id="PTHR30619">
    <property type="entry name" value="DNA INTERNALIZATION/COMPETENCE PROTEIN COMEC/REC2"/>
    <property type="match status" value="1"/>
</dbReference>
<accession>A0A2H0YS59</accession>
<keyword evidence="5 6" id="KW-0472">Membrane</keyword>
<feature type="domain" description="ComEC/Rec2-related protein" evidence="7">
    <location>
        <begin position="193"/>
        <end position="455"/>
    </location>
</feature>
<evidence type="ECO:0000256" key="1">
    <source>
        <dbReference type="ARBA" id="ARBA00004651"/>
    </source>
</evidence>
<keyword evidence="4 6" id="KW-1133">Transmembrane helix</keyword>
<feature type="transmembrane region" description="Helical" evidence="6">
    <location>
        <begin position="31"/>
        <end position="58"/>
    </location>
</feature>
<comment type="subcellular location">
    <subcellularLocation>
        <location evidence="1">Cell membrane</location>
        <topology evidence="1">Multi-pass membrane protein</topology>
    </subcellularLocation>
</comment>
<dbReference type="GO" id="GO:0005886">
    <property type="term" value="C:plasma membrane"/>
    <property type="evidence" value="ECO:0007669"/>
    <property type="project" value="UniProtKB-SubCell"/>
</dbReference>
<organism evidence="8 9">
    <name type="scientific">Candidatus Kerfeldbacteria bacterium CG08_land_8_20_14_0_20_43_14</name>
    <dbReference type="NCBI Taxonomy" id="2014246"/>
    <lineage>
        <taxon>Bacteria</taxon>
        <taxon>Candidatus Kerfeldiibacteriota</taxon>
    </lineage>
</organism>
<gene>
    <name evidence="8" type="ORF">COT26_02485</name>
</gene>
<evidence type="ECO:0000256" key="5">
    <source>
        <dbReference type="ARBA" id="ARBA00023136"/>
    </source>
</evidence>
<evidence type="ECO:0000313" key="8">
    <source>
        <dbReference type="EMBL" id="PIS40593.1"/>
    </source>
</evidence>
<protein>
    <recommendedName>
        <fullName evidence="7">ComEC/Rec2-related protein domain-containing protein</fullName>
    </recommendedName>
</protein>
<dbReference type="EMBL" id="PEXW01000056">
    <property type="protein sequence ID" value="PIS40593.1"/>
    <property type="molecule type" value="Genomic_DNA"/>
</dbReference>
<evidence type="ECO:0000256" key="2">
    <source>
        <dbReference type="ARBA" id="ARBA00022475"/>
    </source>
</evidence>
<evidence type="ECO:0000256" key="6">
    <source>
        <dbReference type="SAM" id="Phobius"/>
    </source>
</evidence>
<feature type="transmembrane region" description="Helical" evidence="6">
    <location>
        <begin position="246"/>
        <end position="279"/>
    </location>
</feature>
<feature type="transmembrane region" description="Helical" evidence="6">
    <location>
        <begin position="368"/>
        <end position="386"/>
    </location>
</feature>
<reference evidence="9" key="1">
    <citation type="submission" date="2017-09" db="EMBL/GenBank/DDBJ databases">
        <title>Depth-based differentiation of microbial function through sediment-hosted aquifers and enrichment of novel symbionts in the deep terrestrial subsurface.</title>
        <authorList>
            <person name="Probst A.J."/>
            <person name="Ladd B."/>
            <person name="Jarett J.K."/>
            <person name="Geller-Mcgrath D.E."/>
            <person name="Sieber C.M.K."/>
            <person name="Emerson J.B."/>
            <person name="Anantharaman K."/>
            <person name="Thomas B.C."/>
            <person name="Malmstrom R."/>
            <person name="Stieglmeier M."/>
            <person name="Klingl A."/>
            <person name="Woyke T."/>
            <person name="Ryan C.M."/>
            <person name="Banfield J.F."/>
        </authorList>
    </citation>
    <scope>NUCLEOTIDE SEQUENCE [LARGE SCALE GENOMIC DNA]</scope>
</reference>
<keyword evidence="3 6" id="KW-0812">Transmembrane</keyword>
<dbReference type="InterPro" id="IPR004477">
    <property type="entry name" value="ComEC_N"/>
</dbReference>
<evidence type="ECO:0000313" key="9">
    <source>
        <dbReference type="Proteomes" id="UP000236845"/>
    </source>
</evidence>
<dbReference type="NCBIfam" id="TIGR00360">
    <property type="entry name" value="ComEC_N-term"/>
    <property type="match status" value="1"/>
</dbReference>
<comment type="caution">
    <text evidence="8">The sequence shown here is derived from an EMBL/GenBank/DDBJ whole genome shotgun (WGS) entry which is preliminary data.</text>
</comment>
<feature type="transmembrane region" description="Helical" evidence="6">
    <location>
        <begin position="343"/>
        <end position="362"/>
    </location>
</feature>
<evidence type="ECO:0000256" key="3">
    <source>
        <dbReference type="ARBA" id="ARBA00022692"/>
    </source>
</evidence>
<feature type="transmembrane region" description="Helical" evidence="6">
    <location>
        <begin position="217"/>
        <end position="240"/>
    </location>
</feature>